<comment type="caution">
    <text evidence="2">The sequence shown here is derived from an EMBL/GenBank/DDBJ whole genome shotgun (WGS) entry which is preliminary data.</text>
</comment>
<dbReference type="Proteomes" id="UP001501578">
    <property type="component" value="Unassembled WGS sequence"/>
</dbReference>
<feature type="compositionally biased region" description="Low complexity" evidence="1">
    <location>
        <begin position="1"/>
        <end position="18"/>
    </location>
</feature>
<organism evidence="2 3">
    <name type="scientific">Nonomuraea longicatena</name>
    <dbReference type="NCBI Taxonomy" id="83682"/>
    <lineage>
        <taxon>Bacteria</taxon>
        <taxon>Bacillati</taxon>
        <taxon>Actinomycetota</taxon>
        <taxon>Actinomycetes</taxon>
        <taxon>Streptosporangiales</taxon>
        <taxon>Streptosporangiaceae</taxon>
        <taxon>Nonomuraea</taxon>
    </lineage>
</organism>
<protein>
    <submittedName>
        <fullName evidence="2">Uncharacterized protein</fullName>
    </submittedName>
</protein>
<reference evidence="3" key="1">
    <citation type="journal article" date="2019" name="Int. J. Syst. Evol. Microbiol.">
        <title>The Global Catalogue of Microorganisms (GCM) 10K type strain sequencing project: providing services to taxonomists for standard genome sequencing and annotation.</title>
        <authorList>
            <consortium name="The Broad Institute Genomics Platform"/>
            <consortium name="The Broad Institute Genome Sequencing Center for Infectious Disease"/>
            <person name="Wu L."/>
            <person name="Ma J."/>
        </authorList>
    </citation>
    <scope>NUCLEOTIDE SEQUENCE [LARGE SCALE GENOMIC DNA]</scope>
    <source>
        <strain evidence="3">JCM 11136</strain>
    </source>
</reference>
<gene>
    <name evidence="2" type="ORF">GCM10009560_57670</name>
</gene>
<dbReference type="EMBL" id="BAAAHQ010000035">
    <property type="protein sequence ID" value="GAA0943916.1"/>
    <property type="molecule type" value="Genomic_DNA"/>
</dbReference>
<evidence type="ECO:0000256" key="1">
    <source>
        <dbReference type="SAM" id="MobiDB-lite"/>
    </source>
</evidence>
<evidence type="ECO:0000313" key="2">
    <source>
        <dbReference type="EMBL" id="GAA0943916.1"/>
    </source>
</evidence>
<sequence>MNADSGSAAAALGEGADGVPPEQAASDTLPTTPSAVAYARYPLRPEKRTLLIDSRSLFQVRMGRCGAEKRRPAPVGISFRLMFTED</sequence>
<keyword evidence="3" id="KW-1185">Reference proteome</keyword>
<feature type="region of interest" description="Disordered" evidence="1">
    <location>
        <begin position="1"/>
        <end position="31"/>
    </location>
</feature>
<accession>A0ABP4B069</accession>
<proteinExistence type="predicted"/>
<evidence type="ECO:0000313" key="3">
    <source>
        <dbReference type="Proteomes" id="UP001501578"/>
    </source>
</evidence>
<name>A0ABP4B069_9ACTN</name>